<evidence type="ECO:0000313" key="1">
    <source>
        <dbReference type="EMBL" id="GAJ16411.1"/>
    </source>
</evidence>
<accession>X1VL20</accession>
<dbReference type="EMBL" id="BARW01042741">
    <property type="protein sequence ID" value="GAJ16411.1"/>
    <property type="molecule type" value="Genomic_DNA"/>
</dbReference>
<dbReference type="AlphaFoldDB" id="X1VL20"/>
<feature type="non-terminal residue" evidence="1">
    <location>
        <position position="1"/>
    </location>
</feature>
<name>X1VL20_9ZZZZ</name>
<gene>
    <name evidence="1" type="ORF">S12H4_63133</name>
</gene>
<comment type="caution">
    <text evidence="1">The sequence shown here is derived from an EMBL/GenBank/DDBJ whole genome shotgun (WGS) entry which is preliminary data.</text>
</comment>
<organism evidence="1">
    <name type="scientific">marine sediment metagenome</name>
    <dbReference type="NCBI Taxonomy" id="412755"/>
    <lineage>
        <taxon>unclassified sequences</taxon>
        <taxon>metagenomes</taxon>
        <taxon>ecological metagenomes</taxon>
    </lineage>
</organism>
<feature type="non-terminal residue" evidence="1">
    <location>
        <position position="54"/>
    </location>
</feature>
<protein>
    <submittedName>
        <fullName evidence="1">Uncharacterized protein</fullName>
    </submittedName>
</protein>
<proteinExistence type="predicted"/>
<reference evidence="1" key="1">
    <citation type="journal article" date="2014" name="Front. Microbiol.">
        <title>High frequency of phylogenetically diverse reductive dehalogenase-homologous genes in deep subseafloor sedimentary metagenomes.</title>
        <authorList>
            <person name="Kawai M."/>
            <person name="Futagami T."/>
            <person name="Toyoda A."/>
            <person name="Takaki Y."/>
            <person name="Nishi S."/>
            <person name="Hori S."/>
            <person name="Arai W."/>
            <person name="Tsubouchi T."/>
            <person name="Morono Y."/>
            <person name="Uchiyama I."/>
            <person name="Ito T."/>
            <person name="Fujiyama A."/>
            <person name="Inagaki F."/>
            <person name="Takami H."/>
        </authorList>
    </citation>
    <scope>NUCLEOTIDE SEQUENCE</scope>
    <source>
        <strain evidence="1">Expedition CK06-06</strain>
    </source>
</reference>
<sequence>LDINHTEEPYTQRADLVLDNSDGTLTDLDLKGFKGVISYGAVGDGEEYSACAPL</sequence>